<dbReference type="GO" id="GO:0016787">
    <property type="term" value="F:hydrolase activity"/>
    <property type="evidence" value="ECO:0007669"/>
    <property type="project" value="UniProtKB-KW"/>
</dbReference>
<dbReference type="InterPro" id="IPR005645">
    <property type="entry name" value="FSH-like_dom"/>
</dbReference>
<evidence type="ECO:0000313" key="4">
    <source>
        <dbReference type="EMBL" id="KAF6802760.1"/>
    </source>
</evidence>
<reference evidence="4 5" key="1">
    <citation type="journal article" date="2020" name="Phytopathology">
        <title>Genome Sequence Resources of Colletotrichum truncatum, C. plurivorum, C. musicola, and C. sojae: Four Species Pathogenic to Soybean (Glycine max).</title>
        <authorList>
            <person name="Rogerio F."/>
            <person name="Boufleur T.R."/>
            <person name="Ciampi-Guillardi M."/>
            <person name="Sukno S.A."/>
            <person name="Thon M.R."/>
            <person name="Massola Junior N.S."/>
            <person name="Baroncelli R."/>
        </authorList>
    </citation>
    <scope>NUCLEOTIDE SEQUENCE [LARGE SCALE GENOMIC DNA]</scope>
    <source>
        <strain evidence="4 5">LFN0009</strain>
    </source>
</reference>
<keyword evidence="5" id="KW-1185">Reference proteome</keyword>
<protein>
    <submittedName>
        <fullName evidence="4">Citrinin biosynthesis oxidoreductase CtnB</fullName>
    </submittedName>
</protein>
<dbReference type="PANTHER" id="PTHR48070">
    <property type="entry name" value="ESTERASE OVCA2"/>
    <property type="match status" value="1"/>
</dbReference>
<dbReference type="InterPro" id="IPR050593">
    <property type="entry name" value="LovG"/>
</dbReference>
<accession>A0A8H6MNS8</accession>
<dbReference type="GO" id="GO:0005634">
    <property type="term" value="C:nucleus"/>
    <property type="evidence" value="ECO:0007669"/>
    <property type="project" value="TreeGrafter"/>
</dbReference>
<comment type="caution">
    <text evidence="4">The sequence shown here is derived from an EMBL/GenBank/DDBJ whole genome shotgun (WGS) entry which is preliminary data.</text>
</comment>
<comment type="similarity">
    <text evidence="1">Belongs to the LovG family.</text>
</comment>
<evidence type="ECO:0000256" key="2">
    <source>
        <dbReference type="ARBA" id="ARBA00022801"/>
    </source>
</evidence>
<dbReference type="EMBL" id="WIGN01000260">
    <property type="protein sequence ID" value="KAF6802760.1"/>
    <property type="molecule type" value="Genomic_DNA"/>
</dbReference>
<sequence>MSSRILCLHGDGTNAMVFAAQTRHLRRALEPHGIELVYATGPFECEPGFGVSPFFDDCGPFYRWCPNDPRDVQGQVVAEDDDDLAESAAMAAGITDMFEDLRYEFGHDDADGASGRDGFIGILGFSSAAAVVAGILAVQDSSSVHDLYPAWYRFRFGVLINGTGPPARFPTIGGGGSKQPIQVPALSIVGKQDQWQCQSKLLNTYFHRDLLTCLEFDNGHKIPSENGQVQGMVSAILDMVRRTEHCIQA</sequence>
<dbReference type="SUPFAM" id="SSF53474">
    <property type="entry name" value="alpha/beta-Hydrolases"/>
    <property type="match status" value="1"/>
</dbReference>
<dbReference type="InterPro" id="IPR029058">
    <property type="entry name" value="AB_hydrolase_fold"/>
</dbReference>
<gene>
    <name evidence="4" type="ORF">CSOJ01_11381</name>
</gene>
<dbReference type="AlphaFoldDB" id="A0A8H6MNS8"/>
<dbReference type="PANTHER" id="PTHR48070:SF3">
    <property type="entry name" value="ESTERASE DBAE-RELATED"/>
    <property type="match status" value="1"/>
</dbReference>
<evidence type="ECO:0000313" key="5">
    <source>
        <dbReference type="Proteomes" id="UP000652219"/>
    </source>
</evidence>
<evidence type="ECO:0000256" key="1">
    <source>
        <dbReference type="ARBA" id="ARBA00005863"/>
    </source>
</evidence>
<dbReference type="GO" id="GO:0044550">
    <property type="term" value="P:secondary metabolite biosynthetic process"/>
    <property type="evidence" value="ECO:0007669"/>
    <property type="project" value="TreeGrafter"/>
</dbReference>
<organism evidence="4 5">
    <name type="scientific">Colletotrichum sojae</name>
    <dbReference type="NCBI Taxonomy" id="2175907"/>
    <lineage>
        <taxon>Eukaryota</taxon>
        <taxon>Fungi</taxon>
        <taxon>Dikarya</taxon>
        <taxon>Ascomycota</taxon>
        <taxon>Pezizomycotina</taxon>
        <taxon>Sordariomycetes</taxon>
        <taxon>Hypocreomycetidae</taxon>
        <taxon>Glomerellales</taxon>
        <taxon>Glomerellaceae</taxon>
        <taxon>Colletotrichum</taxon>
        <taxon>Colletotrichum orchidearum species complex</taxon>
    </lineage>
</organism>
<dbReference type="Pfam" id="PF03959">
    <property type="entry name" value="FSH1"/>
    <property type="match status" value="1"/>
</dbReference>
<evidence type="ECO:0000259" key="3">
    <source>
        <dbReference type="Pfam" id="PF03959"/>
    </source>
</evidence>
<feature type="domain" description="Serine hydrolase" evidence="3">
    <location>
        <begin position="3"/>
        <end position="230"/>
    </location>
</feature>
<dbReference type="Proteomes" id="UP000652219">
    <property type="component" value="Unassembled WGS sequence"/>
</dbReference>
<keyword evidence="2" id="KW-0378">Hydrolase</keyword>
<dbReference type="Gene3D" id="3.40.50.1820">
    <property type="entry name" value="alpha/beta hydrolase"/>
    <property type="match status" value="1"/>
</dbReference>
<name>A0A8H6MNS8_9PEZI</name>
<proteinExistence type="inferred from homology"/>
<dbReference type="GO" id="GO:0005737">
    <property type="term" value="C:cytoplasm"/>
    <property type="evidence" value="ECO:0007669"/>
    <property type="project" value="TreeGrafter"/>
</dbReference>